<proteinExistence type="predicted"/>
<accession>R9PFG4</accession>
<evidence type="ECO:0000313" key="2">
    <source>
        <dbReference type="EMBL" id="GAD00092.1"/>
    </source>
</evidence>
<dbReference type="InterPro" id="IPR018636">
    <property type="entry name" value="DUF2058"/>
</dbReference>
<feature type="region of interest" description="Disordered" evidence="1">
    <location>
        <begin position="19"/>
        <end position="47"/>
    </location>
</feature>
<comment type="caution">
    <text evidence="2">The sequence shown here is derived from an EMBL/GenBank/DDBJ whole genome shotgun (WGS) entry which is preliminary data.</text>
</comment>
<dbReference type="Pfam" id="PF09831">
    <property type="entry name" value="DUF2058"/>
    <property type="match status" value="1"/>
</dbReference>
<protein>
    <submittedName>
        <fullName evidence="2">Nucleoprotein/polynucleotide-associated enzyme</fullName>
    </submittedName>
</protein>
<reference evidence="2" key="1">
    <citation type="journal article" date="2013" name="Genome Announc.">
        <title>Draft Genome Sequence of Agarivorans albus Strain MKT 106T, an Agarolytic Marine Bacterium.</title>
        <authorList>
            <person name="Yasuike M."/>
            <person name="Nakamura Y."/>
            <person name="Kai W."/>
            <person name="Fujiwara A."/>
            <person name="Fukui Y."/>
            <person name="Satomi M."/>
            <person name="Sano M."/>
        </authorList>
    </citation>
    <scope>NUCLEOTIDE SEQUENCE [LARGE SCALE GENOMIC DNA]</scope>
</reference>
<feature type="compositionally biased region" description="Polar residues" evidence="1">
    <location>
        <begin position="35"/>
        <end position="47"/>
    </location>
</feature>
<evidence type="ECO:0000313" key="3">
    <source>
        <dbReference type="Proteomes" id="UP000014461"/>
    </source>
</evidence>
<sequence>MAKLSLQEQMLKAGLVDKKKAKKVGKTNKKLTHLGQRSKSSCRASQA</sequence>
<dbReference type="AlphaFoldDB" id="R9PFG4"/>
<gene>
    <name evidence="2" type="ORF">AALB_0172</name>
</gene>
<evidence type="ECO:0000256" key="1">
    <source>
        <dbReference type="SAM" id="MobiDB-lite"/>
    </source>
</evidence>
<feature type="compositionally biased region" description="Basic residues" evidence="1">
    <location>
        <begin position="19"/>
        <end position="32"/>
    </location>
</feature>
<dbReference type="STRING" id="1331007.AALB_0172"/>
<name>R9PFG4_AGAAL</name>
<dbReference type="EMBL" id="BARX01000001">
    <property type="protein sequence ID" value="GAD00092.1"/>
    <property type="molecule type" value="Genomic_DNA"/>
</dbReference>
<organism evidence="2 3">
    <name type="scientific">Agarivorans albus MKT 106</name>
    <dbReference type="NCBI Taxonomy" id="1331007"/>
    <lineage>
        <taxon>Bacteria</taxon>
        <taxon>Pseudomonadati</taxon>
        <taxon>Pseudomonadota</taxon>
        <taxon>Gammaproteobacteria</taxon>
        <taxon>Alteromonadales</taxon>
        <taxon>Alteromonadaceae</taxon>
        <taxon>Agarivorans</taxon>
    </lineage>
</organism>
<dbReference type="Proteomes" id="UP000014461">
    <property type="component" value="Unassembled WGS sequence"/>
</dbReference>
<keyword evidence="3" id="KW-1185">Reference proteome</keyword>